<dbReference type="GO" id="GO:0016607">
    <property type="term" value="C:nuclear speck"/>
    <property type="evidence" value="ECO:0007669"/>
    <property type="project" value="UniProtKB-SubCell"/>
</dbReference>
<dbReference type="PROSITE" id="PS00678">
    <property type="entry name" value="WD_REPEATS_1"/>
    <property type="match status" value="1"/>
</dbReference>
<dbReference type="PANTHER" id="PTHR22848">
    <property type="entry name" value="WD40 REPEAT PROTEIN"/>
    <property type="match status" value="1"/>
</dbReference>
<protein>
    <recommendedName>
        <fullName evidence="4">WD40 repeat-containing protein SMU1</fullName>
    </recommendedName>
</protein>
<dbReference type="SMART" id="SM00320">
    <property type="entry name" value="WD40"/>
    <property type="match status" value="3"/>
</dbReference>
<evidence type="ECO:0000256" key="1">
    <source>
        <dbReference type="ARBA" id="ARBA00004324"/>
    </source>
</evidence>
<evidence type="ECO:0000256" key="3">
    <source>
        <dbReference type="ARBA" id="ARBA00022737"/>
    </source>
</evidence>
<accession>A0A814EWN9</accession>
<dbReference type="PROSITE" id="PS50082">
    <property type="entry name" value="WD_REPEATS_2"/>
    <property type="match status" value="4"/>
</dbReference>
<dbReference type="InterPro" id="IPR001680">
    <property type="entry name" value="WD40_rpt"/>
</dbReference>
<dbReference type="GO" id="GO:0000398">
    <property type="term" value="P:mRNA splicing, via spliceosome"/>
    <property type="evidence" value="ECO:0007669"/>
    <property type="project" value="InterPro"/>
</dbReference>
<evidence type="ECO:0000256" key="4">
    <source>
        <dbReference type="ARBA" id="ARBA00026184"/>
    </source>
</evidence>
<feature type="repeat" description="WD" evidence="5">
    <location>
        <begin position="34"/>
        <end position="75"/>
    </location>
</feature>
<feature type="repeat" description="WD" evidence="5">
    <location>
        <begin position="1"/>
        <end position="33"/>
    </location>
</feature>
<feature type="repeat" description="WD" evidence="5">
    <location>
        <begin position="118"/>
        <end position="150"/>
    </location>
</feature>
<dbReference type="Proteomes" id="UP000663889">
    <property type="component" value="Unassembled WGS sequence"/>
</dbReference>
<dbReference type="InterPro" id="IPR015943">
    <property type="entry name" value="WD40/YVTN_repeat-like_dom_sf"/>
</dbReference>
<evidence type="ECO:0000256" key="5">
    <source>
        <dbReference type="PROSITE-ProRule" id="PRU00221"/>
    </source>
</evidence>
<dbReference type="InterPro" id="IPR019775">
    <property type="entry name" value="WD40_repeat_CS"/>
</dbReference>
<dbReference type="AlphaFoldDB" id="A0A814EWN9"/>
<sequence length="270" mass="29684">MLGVSPDGKYVVSGNGDNILKIWSLDDARVVRSIDHTEGKITCMAFRPDSQYLITGGEDFSCKLWELSSGKLTQVLVEHEESITAVAISEDGKHVLTGDKSGQAIIWSFKDGAAVHKITRHKNTIVSVSFTTDSNIAIIASQEGLLSAWSTIAGIHLATFHFNQNLVKLLVSQSGARYAAILQNSPCVAMLSLFNIPFSDVSRIPQRQSQSQMFSDIYNTVLPIKPKPLLYPKDSIILTNSRESSKIDQLGGDMILHEIINNYGNKKYSI</sequence>
<comment type="caution">
    <text evidence="6">The sequence shown here is derived from an EMBL/GenBank/DDBJ whole genome shotgun (WGS) entry which is preliminary data.</text>
</comment>
<feature type="repeat" description="WD" evidence="5">
    <location>
        <begin position="76"/>
        <end position="117"/>
    </location>
</feature>
<gene>
    <name evidence="6" type="ORF">SEV965_LOCUS9353</name>
</gene>
<dbReference type="EMBL" id="CAJNOU010000362">
    <property type="protein sequence ID" value="CAF0973125.1"/>
    <property type="molecule type" value="Genomic_DNA"/>
</dbReference>
<dbReference type="SUPFAM" id="SSF50978">
    <property type="entry name" value="WD40 repeat-like"/>
    <property type="match status" value="1"/>
</dbReference>
<comment type="subcellular location">
    <subcellularLocation>
        <location evidence="1">Nucleus speckle</location>
    </subcellularLocation>
</comment>
<dbReference type="Pfam" id="PF00400">
    <property type="entry name" value="WD40"/>
    <property type="match status" value="3"/>
</dbReference>
<evidence type="ECO:0000313" key="7">
    <source>
        <dbReference type="Proteomes" id="UP000663889"/>
    </source>
</evidence>
<evidence type="ECO:0000313" key="6">
    <source>
        <dbReference type="EMBL" id="CAF0973125.1"/>
    </source>
</evidence>
<name>A0A814EWN9_9BILA</name>
<keyword evidence="2 5" id="KW-0853">WD repeat</keyword>
<reference evidence="6" key="1">
    <citation type="submission" date="2021-02" db="EMBL/GenBank/DDBJ databases">
        <authorList>
            <person name="Nowell W R."/>
        </authorList>
    </citation>
    <scope>NUCLEOTIDE SEQUENCE</scope>
</reference>
<dbReference type="Gene3D" id="2.130.10.10">
    <property type="entry name" value="YVTN repeat-like/Quinoprotein amine dehydrogenase"/>
    <property type="match status" value="1"/>
</dbReference>
<dbReference type="InterPro" id="IPR036322">
    <property type="entry name" value="WD40_repeat_dom_sf"/>
</dbReference>
<proteinExistence type="predicted"/>
<dbReference type="InterPro" id="IPR045184">
    <property type="entry name" value="SMU1"/>
</dbReference>
<dbReference type="PROSITE" id="PS50294">
    <property type="entry name" value="WD_REPEATS_REGION"/>
    <property type="match status" value="3"/>
</dbReference>
<keyword evidence="3" id="KW-0677">Repeat</keyword>
<organism evidence="6 7">
    <name type="scientific">Rotaria sordida</name>
    <dbReference type="NCBI Taxonomy" id="392033"/>
    <lineage>
        <taxon>Eukaryota</taxon>
        <taxon>Metazoa</taxon>
        <taxon>Spiralia</taxon>
        <taxon>Gnathifera</taxon>
        <taxon>Rotifera</taxon>
        <taxon>Eurotatoria</taxon>
        <taxon>Bdelloidea</taxon>
        <taxon>Philodinida</taxon>
        <taxon>Philodinidae</taxon>
        <taxon>Rotaria</taxon>
    </lineage>
</organism>
<evidence type="ECO:0000256" key="2">
    <source>
        <dbReference type="ARBA" id="ARBA00022574"/>
    </source>
</evidence>